<dbReference type="EMBL" id="CAJVQB010103126">
    <property type="protein sequence ID" value="CAG8850852.1"/>
    <property type="molecule type" value="Genomic_DNA"/>
</dbReference>
<sequence length="51" mass="5750">DWTSPVPGWTRLINSSSAGYLVASSAEIFRAQIKKRVLGFKNLYSSTEIFR</sequence>
<gene>
    <name evidence="1" type="ORF">GMARGA_LOCUS40425</name>
</gene>
<feature type="non-terminal residue" evidence="1">
    <location>
        <position position="1"/>
    </location>
</feature>
<name>A0ABN7XB99_GIGMA</name>
<evidence type="ECO:0000313" key="2">
    <source>
        <dbReference type="Proteomes" id="UP000789901"/>
    </source>
</evidence>
<organism evidence="1 2">
    <name type="scientific">Gigaspora margarita</name>
    <dbReference type="NCBI Taxonomy" id="4874"/>
    <lineage>
        <taxon>Eukaryota</taxon>
        <taxon>Fungi</taxon>
        <taxon>Fungi incertae sedis</taxon>
        <taxon>Mucoromycota</taxon>
        <taxon>Glomeromycotina</taxon>
        <taxon>Glomeromycetes</taxon>
        <taxon>Diversisporales</taxon>
        <taxon>Gigasporaceae</taxon>
        <taxon>Gigaspora</taxon>
    </lineage>
</organism>
<comment type="caution">
    <text evidence="1">The sequence shown here is derived from an EMBL/GenBank/DDBJ whole genome shotgun (WGS) entry which is preliminary data.</text>
</comment>
<evidence type="ECO:0000313" key="1">
    <source>
        <dbReference type="EMBL" id="CAG8850852.1"/>
    </source>
</evidence>
<dbReference type="Proteomes" id="UP000789901">
    <property type="component" value="Unassembled WGS sequence"/>
</dbReference>
<keyword evidence="2" id="KW-1185">Reference proteome</keyword>
<accession>A0ABN7XB99</accession>
<feature type="non-terminal residue" evidence="1">
    <location>
        <position position="51"/>
    </location>
</feature>
<reference evidence="1 2" key="1">
    <citation type="submission" date="2021-06" db="EMBL/GenBank/DDBJ databases">
        <authorList>
            <person name="Kallberg Y."/>
            <person name="Tangrot J."/>
            <person name="Rosling A."/>
        </authorList>
    </citation>
    <scope>NUCLEOTIDE SEQUENCE [LARGE SCALE GENOMIC DNA]</scope>
    <source>
        <strain evidence="1 2">120-4 pot B 10/14</strain>
    </source>
</reference>
<protein>
    <submittedName>
        <fullName evidence="1">27643_t:CDS:1</fullName>
    </submittedName>
</protein>
<proteinExistence type="predicted"/>